<accession>A0ACC3TU41</accession>
<reference evidence="2" key="1">
    <citation type="journal article" date="2024" name="Front. Bioeng. Biotechnol.">
        <title>Genome-scale model development and genomic sequencing of the oleaginous clade Lipomyces.</title>
        <authorList>
            <person name="Czajka J.J."/>
            <person name="Han Y."/>
            <person name="Kim J."/>
            <person name="Mondo S.J."/>
            <person name="Hofstad B.A."/>
            <person name="Robles A."/>
            <person name="Haridas S."/>
            <person name="Riley R."/>
            <person name="LaButti K."/>
            <person name="Pangilinan J."/>
            <person name="Andreopoulos W."/>
            <person name="Lipzen A."/>
            <person name="Yan J."/>
            <person name="Wang M."/>
            <person name="Ng V."/>
            <person name="Grigoriev I.V."/>
            <person name="Spatafora J.W."/>
            <person name="Magnuson J.K."/>
            <person name="Baker S.E."/>
            <person name="Pomraning K.R."/>
        </authorList>
    </citation>
    <scope>NUCLEOTIDE SEQUENCE [LARGE SCALE GENOMIC DNA]</scope>
    <source>
        <strain evidence="2">CBS 10300</strain>
    </source>
</reference>
<dbReference type="EMBL" id="MU970047">
    <property type="protein sequence ID" value="KAK9324662.1"/>
    <property type="molecule type" value="Genomic_DNA"/>
</dbReference>
<dbReference type="Proteomes" id="UP001489719">
    <property type="component" value="Unassembled WGS sequence"/>
</dbReference>
<evidence type="ECO:0000313" key="2">
    <source>
        <dbReference type="Proteomes" id="UP001489719"/>
    </source>
</evidence>
<proteinExistence type="predicted"/>
<comment type="caution">
    <text evidence="1">The sequence shown here is derived from an EMBL/GenBank/DDBJ whole genome shotgun (WGS) entry which is preliminary data.</text>
</comment>
<evidence type="ECO:0000313" key="1">
    <source>
        <dbReference type="EMBL" id="KAK9324662.1"/>
    </source>
</evidence>
<name>A0ACC3TU41_9ASCO</name>
<organism evidence="1 2">
    <name type="scientific">Lipomyces orientalis</name>
    <dbReference type="NCBI Taxonomy" id="1233043"/>
    <lineage>
        <taxon>Eukaryota</taxon>
        <taxon>Fungi</taxon>
        <taxon>Dikarya</taxon>
        <taxon>Ascomycota</taxon>
        <taxon>Saccharomycotina</taxon>
        <taxon>Lipomycetes</taxon>
        <taxon>Lipomycetales</taxon>
        <taxon>Lipomycetaceae</taxon>
        <taxon>Lipomyces</taxon>
    </lineage>
</organism>
<sequence>MDVYPPEYLCHNLPLMLVSGLTTSPSRTSQSTWNTSNLDSPLSSPYVDTSFPNGPELFKAFTEGAEGGVWEESAVKAERKAHAPVFRVLAVGKDYQLPAKKSSPLSPVSVSSISSSGPKSPSSHSPLSPLSPESPLFPDGIISQFWLRKYRDALPAVFVYFREIFIESDDTQSKFSHDNDLIKELSDLKKQFSERNVKFVAVVVSRRTILQSIDLNDRVSYLRKNTGLDAKSGLLFLPPCSPLEIQIFAKDLKQALYPIALDFYSTLLKHARRKRGRNGGSPSPPLPSNQHLSAAGWNIRYEFKQAVFAEFRQENDVAIKLYGIAYESLLEYFDSIAIDSPRWNEARMILDSMAFKILKCNLYQNQPVMAQKVFNVHIESVTALVEKRFSTKDMYSYFAWKAQQYWLLAQLLDLAPEDISPKSVPFTGANSTIVGPDFPSANVLHHSGFQYLCAARLTMERCRRAGDSLPQHLELYLVPPPEQEQNFDHAGLVLSLLETAYARFNKGDGSQTRMQAYIAHEIAHIHFQKENYVDALKYFHLSESEYRREKWYTILGSMISEAIVAARKSGNKLELVKLQFESLSREFAPWNSGLAKISDFLDGFECAGGKPEYTLDSDSIVCFVEAHFAFMAAEAHLATSVIGQLTLRSQHTPVLGAVKMSSLQLNFTGGLKPILVTHDDSVSGTRAQKLELVDMTDEYCNGKGCLVLQPGEVRTFEMSLPLKTLGTFTASSLIVTFEESSFTAKIAVNLETVAIEDALSKWWIEDGGKLYSQRLTSSSPRSITVIPKQSHVDIVSGLKGPAYIGEKLIIPLTITSREDEDLQLSVKLRTQDVEGQFDVPTTWIGGNSPSDTIELGTVSPSSSAQCQFSISMPTDTCDLIVDVTVTYRLLSDPDISIVKNHTIDIPVIFPFHVSYDLSPRIYPRRWPSPFFVYKLESHSPPITKRWCLSAVIDAVDLQHLEIHDYNFDVSNVVGVDFELLQDGSKAFQRDASSTDAYQHNFMIDVTNNDPMEKRIATADAKLTLSWRRTNMDSGSDEKEYNSFTMPTLKLTFPLLEPRVLMDVQSTSSENVHLMYFIENATSHLLTFSVTLDLNNDMSLSYPIRHQLRQQSQSKDFDDHDHAPVRDKVPLQNANFAYEGAKQVGVRVLPYSSRRLDFELLPLAVTSGWQRVPALRVYDTHFKKSLSVFPASEKFRVDFKTGAVYVNISSSPKL</sequence>
<protein>
    <submittedName>
        <fullName evidence="1">Gryzun, putative trafficking through golgi-domain-containing protein</fullName>
    </submittedName>
</protein>
<gene>
    <name evidence="1" type="ORF">V1517DRAFT_316515</name>
</gene>
<keyword evidence="2" id="KW-1185">Reference proteome</keyword>